<dbReference type="EMBL" id="JAQIZT010000002">
    <property type="protein sequence ID" value="KAJ7007488.1"/>
    <property type="molecule type" value="Genomic_DNA"/>
</dbReference>
<dbReference type="GO" id="GO:0005509">
    <property type="term" value="F:calcium ion binding"/>
    <property type="evidence" value="ECO:0007669"/>
    <property type="project" value="InterPro"/>
</dbReference>
<dbReference type="InterPro" id="IPR029061">
    <property type="entry name" value="THDP-binding"/>
</dbReference>
<dbReference type="InterPro" id="IPR033247">
    <property type="entry name" value="Transketolase_fam"/>
</dbReference>
<name>A0AAD6REQ1_9ROSI</name>
<dbReference type="PANTHER" id="PTHR43522">
    <property type="entry name" value="TRANSKETOLASE"/>
    <property type="match status" value="1"/>
</dbReference>
<dbReference type="SMART" id="SM00054">
    <property type="entry name" value="EFh"/>
    <property type="match status" value="1"/>
</dbReference>
<comment type="caution">
    <text evidence="2">The sequence shown here is derived from an EMBL/GenBank/DDBJ whole genome shotgun (WGS) entry which is preliminary data.</text>
</comment>
<organism evidence="2 3">
    <name type="scientific">Populus alba x Populus x berolinensis</name>
    <dbReference type="NCBI Taxonomy" id="444605"/>
    <lineage>
        <taxon>Eukaryota</taxon>
        <taxon>Viridiplantae</taxon>
        <taxon>Streptophyta</taxon>
        <taxon>Embryophyta</taxon>
        <taxon>Tracheophyta</taxon>
        <taxon>Spermatophyta</taxon>
        <taxon>Magnoliopsida</taxon>
        <taxon>eudicotyledons</taxon>
        <taxon>Gunneridae</taxon>
        <taxon>Pentapetalae</taxon>
        <taxon>rosids</taxon>
        <taxon>fabids</taxon>
        <taxon>Malpighiales</taxon>
        <taxon>Salicaceae</taxon>
        <taxon>Saliceae</taxon>
        <taxon>Populus</taxon>
    </lineage>
</organism>
<dbReference type="Gene3D" id="1.10.238.10">
    <property type="entry name" value="EF-hand"/>
    <property type="match status" value="1"/>
</dbReference>
<dbReference type="GO" id="GO:0004802">
    <property type="term" value="F:transketolase activity"/>
    <property type="evidence" value="ECO:0007669"/>
    <property type="project" value="TreeGrafter"/>
</dbReference>
<dbReference type="GO" id="GO:0006098">
    <property type="term" value="P:pentose-phosphate shunt"/>
    <property type="evidence" value="ECO:0007669"/>
    <property type="project" value="TreeGrafter"/>
</dbReference>
<protein>
    <recommendedName>
        <fullName evidence="1">EF-hand domain-containing protein</fullName>
    </recommendedName>
</protein>
<sequence length="226" mass="25016">MVNCLLVGRKHFLHYTPESPADATRNLSSAKTKCTCKSASPGLLGGSADLVPLQHDLVKNVWGTSKRTPLRNAMSGLGVRERWNVGAISNGIALHCPGLIPYCATFFIFGNSMILRPRLKCSTTRQPLFRQACELAFTECVDLEELWSNFQSKELGDMIRLAIPNLDEGYEIHELFNVFDTDGDGIVSKDSFISCLRRNPLLIALFAPCLVHKDSSQGGYRILEVV</sequence>
<gene>
    <name evidence="2" type="ORF">NC653_006506</name>
</gene>
<evidence type="ECO:0000313" key="3">
    <source>
        <dbReference type="Proteomes" id="UP001164929"/>
    </source>
</evidence>
<dbReference type="Gene3D" id="3.40.50.970">
    <property type="match status" value="1"/>
</dbReference>
<dbReference type="InterPro" id="IPR011992">
    <property type="entry name" value="EF-hand-dom_pair"/>
</dbReference>
<dbReference type="AlphaFoldDB" id="A0AAD6REQ1"/>
<proteinExistence type="predicted"/>
<reference evidence="2" key="1">
    <citation type="journal article" date="2023" name="Mol. Ecol. Resour.">
        <title>Chromosome-level genome assembly of a triploid poplar Populus alba 'Berolinensis'.</title>
        <authorList>
            <person name="Chen S."/>
            <person name="Yu Y."/>
            <person name="Wang X."/>
            <person name="Wang S."/>
            <person name="Zhang T."/>
            <person name="Zhou Y."/>
            <person name="He R."/>
            <person name="Meng N."/>
            <person name="Wang Y."/>
            <person name="Liu W."/>
            <person name="Liu Z."/>
            <person name="Liu J."/>
            <person name="Guo Q."/>
            <person name="Huang H."/>
            <person name="Sederoff R.R."/>
            <person name="Wang G."/>
            <person name="Qu G."/>
            <person name="Chen S."/>
        </authorList>
    </citation>
    <scope>NUCLEOTIDE SEQUENCE</scope>
    <source>
        <strain evidence="2">SC-2020</strain>
    </source>
</reference>
<evidence type="ECO:0000259" key="1">
    <source>
        <dbReference type="PROSITE" id="PS50222"/>
    </source>
</evidence>
<dbReference type="PANTHER" id="PTHR43522:SF2">
    <property type="entry name" value="TRANSKETOLASE 1-RELATED"/>
    <property type="match status" value="1"/>
</dbReference>
<dbReference type="SUPFAM" id="SSF52518">
    <property type="entry name" value="Thiamin diphosphate-binding fold (THDP-binding)"/>
    <property type="match status" value="1"/>
</dbReference>
<feature type="domain" description="EF-hand" evidence="1">
    <location>
        <begin position="171"/>
        <end position="202"/>
    </location>
</feature>
<accession>A0AAD6REQ1</accession>
<dbReference type="Pfam" id="PF13833">
    <property type="entry name" value="EF-hand_8"/>
    <property type="match status" value="1"/>
</dbReference>
<dbReference type="PROSITE" id="PS50222">
    <property type="entry name" value="EF_HAND_2"/>
    <property type="match status" value="1"/>
</dbReference>
<keyword evidence="3" id="KW-1185">Reference proteome</keyword>
<dbReference type="GO" id="GO:0005829">
    <property type="term" value="C:cytosol"/>
    <property type="evidence" value="ECO:0007669"/>
    <property type="project" value="TreeGrafter"/>
</dbReference>
<dbReference type="Proteomes" id="UP001164929">
    <property type="component" value="Chromosome 2"/>
</dbReference>
<dbReference type="InterPro" id="IPR002048">
    <property type="entry name" value="EF_hand_dom"/>
</dbReference>
<evidence type="ECO:0000313" key="2">
    <source>
        <dbReference type="EMBL" id="KAJ7007488.1"/>
    </source>
</evidence>
<dbReference type="SUPFAM" id="SSF47473">
    <property type="entry name" value="EF-hand"/>
    <property type="match status" value="1"/>
</dbReference>